<feature type="region of interest" description="Disordered" evidence="1">
    <location>
        <begin position="138"/>
        <end position="191"/>
    </location>
</feature>
<accession>A0ABD0VFK7</accession>
<dbReference type="AlphaFoldDB" id="A0ABD0VFK7"/>
<name>A0ABD0VFK7_DENTH</name>
<dbReference type="EMBL" id="JANQDX010000006">
    <property type="protein sequence ID" value="KAL0923703.1"/>
    <property type="molecule type" value="Genomic_DNA"/>
</dbReference>
<evidence type="ECO:0000313" key="3">
    <source>
        <dbReference type="Proteomes" id="UP001552299"/>
    </source>
</evidence>
<evidence type="ECO:0000256" key="1">
    <source>
        <dbReference type="SAM" id="MobiDB-lite"/>
    </source>
</evidence>
<sequence>MTTKKVDALKGKVEKIKSRMGEKFSTIDGRFSAMENQMKSRFGGLEKMMRKLMEMQSKTPLAVSIVNLNQDLTEIPLAKSKGNEIGQKELDEESFFYQEPPPRAPTRDGSGFPDGGTVRREFYGGGSGVSDHYRRHFGKGEWATGDGGGQAEPRGSAQARRVEERLDFHPRYMRKTLRDHNNRYTEGGRNY</sequence>
<reference evidence="2 3" key="1">
    <citation type="journal article" date="2024" name="Plant Biotechnol. J.">
        <title>Dendrobium thyrsiflorum genome and its molecular insights into genes involved in important horticultural traits.</title>
        <authorList>
            <person name="Chen B."/>
            <person name="Wang J.Y."/>
            <person name="Zheng P.J."/>
            <person name="Li K.L."/>
            <person name="Liang Y.M."/>
            <person name="Chen X.F."/>
            <person name="Zhang C."/>
            <person name="Zhao X."/>
            <person name="He X."/>
            <person name="Zhang G.Q."/>
            <person name="Liu Z.J."/>
            <person name="Xu Q."/>
        </authorList>
    </citation>
    <scope>NUCLEOTIDE SEQUENCE [LARGE SCALE GENOMIC DNA]</scope>
    <source>
        <strain evidence="2">GZMU011</strain>
    </source>
</reference>
<gene>
    <name evidence="2" type="ORF">M5K25_007770</name>
</gene>
<feature type="region of interest" description="Disordered" evidence="1">
    <location>
        <begin position="97"/>
        <end position="125"/>
    </location>
</feature>
<dbReference type="Gene3D" id="3.90.20.10">
    <property type="match status" value="1"/>
</dbReference>
<evidence type="ECO:0000313" key="2">
    <source>
        <dbReference type="EMBL" id="KAL0923703.1"/>
    </source>
</evidence>
<keyword evidence="3" id="KW-1185">Reference proteome</keyword>
<proteinExistence type="predicted"/>
<organism evidence="2 3">
    <name type="scientific">Dendrobium thyrsiflorum</name>
    <name type="common">Pinecone-like raceme dendrobium</name>
    <name type="synonym">Orchid</name>
    <dbReference type="NCBI Taxonomy" id="117978"/>
    <lineage>
        <taxon>Eukaryota</taxon>
        <taxon>Viridiplantae</taxon>
        <taxon>Streptophyta</taxon>
        <taxon>Embryophyta</taxon>
        <taxon>Tracheophyta</taxon>
        <taxon>Spermatophyta</taxon>
        <taxon>Magnoliopsida</taxon>
        <taxon>Liliopsida</taxon>
        <taxon>Asparagales</taxon>
        <taxon>Orchidaceae</taxon>
        <taxon>Epidendroideae</taxon>
        <taxon>Malaxideae</taxon>
        <taxon>Dendrobiinae</taxon>
        <taxon>Dendrobium</taxon>
    </lineage>
</organism>
<protein>
    <submittedName>
        <fullName evidence="2">Uncharacterized protein</fullName>
    </submittedName>
</protein>
<feature type="compositionally biased region" description="Basic and acidic residues" evidence="1">
    <location>
        <begin position="160"/>
        <end position="183"/>
    </location>
</feature>
<comment type="caution">
    <text evidence="2">The sequence shown here is derived from an EMBL/GenBank/DDBJ whole genome shotgun (WGS) entry which is preliminary data.</text>
</comment>
<dbReference type="Proteomes" id="UP001552299">
    <property type="component" value="Unassembled WGS sequence"/>
</dbReference>